<dbReference type="EMBL" id="CP092418">
    <property type="protein sequence ID" value="USD19767.1"/>
    <property type="molecule type" value="Genomic_DNA"/>
</dbReference>
<name>A0ABY4V6H2_9GAMM</name>
<evidence type="ECO:0000313" key="3">
    <source>
        <dbReference type="Proteomes" id="UP001055658"/>
    </source>
</evidence>
<keyword evidence="1" id="KW-0472">Membrane</keyword>
<protein>
    <recommendedName>
        <fullName evidence="4">Holin of 3TMs, for gene-transfer release</fullName>
    </recommendedName>
</protein>
<proteinExistence type="predicted"/>
<dbReference type="RefSeq" id="WP_252081861.1">
    <property type="nucleotide sequence ID" value="NZ_CP092418.1"/>
</dbReference>
<evidence type="ECO:0000256" key="1">
    <source>
        <dbReference type="SAM" id="Phobius"/>
    </source>
</evidence>
<feature type="transmembrane region" description="Helical" evidence="1">
    <location>
        <begin position="123"/>
        <end position="144"/>
    </location>
</feature>
<keyword evidence="3" id="KW-1185">Reference proteome</keyword>
<sequence>MKLKEILKAAGGMTLDIFAPGARQIINAVLPRDKQLPPSATGIEAKQSVRALPPEQRASLLERQVDLQIAQEEGWTSRYRAMCQADGQSSRAQIALMMAKVLCFEILAFTLWAFVYPEQMQSPVLWTVFGTLTGVPATLLGKYFGELRREQNKRQESMGASPSAGLVGGIVRALGAKAGGQ</sequence>
<organism evidence="2 3">
    <name type="scientific">Microbulbifer variabilis</name>
    <dbReference type="NCBI Taxonomy" id="266805"/>
    <lineage>
        <taxon>Bacteria</taxon>
        <taxon>Pseudomonadati</taxon>
        <taxon>Pseudomonadota</taxon>
        <taxon>Gammaproteobacteria</taxon>
        <taxon>Cellvibrionales</taxon>
        <taxon>Microbulbiferaceae</taxon>
        <taxon>Microbulbifer</taxon>
    </lineage>
</organism>
<keyword evidence="1" id="KW-1133">Transmembrane helix</keyword>
<accession>A0ABY4V6H2</accession>
<reference evidence="2" key="1">
    <citation type="submission" date="2022-02" db="EMBL/GenBank/DDBJ databases">
        <title>Coral-associated bacteria.</title>
        <authorList>
            <person name="Tang K."/>
            <person name="Wang X."/>
        </authorList>
    </citation>
    <scope>NUCLEOTIDE SEQUENCE</scope>
    <source>
        <strain evidence="2">SCSIO 43006</strain>
    </source>
</reference>
<feature type="transmembrane region" description="Helical" evidence="1">
    <location>
        <begin position="94"/>
        <end position="117"/>
    </location>
</feature>
<evidence type="ECO:0000313" key="2">
    <source>
        <dbReference type="EMBL" id="USD19767.1"/>
    </source>
</evidence>
<dbReference type="Proteomes" id="UP001055658">
    <property type="component" value="Chromosome"/>
</dbReference>
<keyword evidence="1" id="KW-0812">Transmembrane</keyword>
<gene>
    <name evidence="2" type="ORF">MJO52_11805</name>
</gene>
<evidence type="ECO:0008006" key="4">
    <source>
        <dbReference type="Google" id="ProtNLM"/>
    </source>
</evidence>